<evidence type="ECO:0000256" key="1">
    <source>
        <dbReference type="SAM" id="Phobius"/>
    </source>
</evidence>
<proteinExistence type="predicted"/>
<gene>
    <name evidence="3" type="ORF">J4P90_14535</name>
</gene>
<keyword evidence="1" id="KW-0472">Membrane</keyword>
<keyword evidence="3" id="KW-0378">Hydrolase</keyword>
<evidence type="ECO:0000259" key="2">
    <source>
        <dbReference type="Pfam" id="PF02517"/>
    </source>
</evidence>
<feature type="transmembrane region" description="Helical" evidence="1">
    <location>
        <begin position="44"/>
        <end position="61"/>
    </location>
</feature>
<reference evidence="3 4" key="1">
    <citation type="submission" date="2021-03" db="EMBL/GenBank/DDBJ databases">
        <title>Identification of novel Bacillus strains.</title>
        <authorList>
            <person name="Xiao Z."/>
            <person name="Li Y."/>
            <person name="Shen J."/>
        </authorList>
    </citation>
    <scope>NUCLEOTIDE SEQUENCE [LARGE SCALE GENOMIC DNA]</scope>
    <source>
        <strain evidence="3 4">SY8</strain>
    </source>
</reference>
<protein>
    <submittedName>
        <fullName evidence="3">CPBP family intramembrane metalloprotease</fullName>
    </submittedName>
</protein>
<dbReference type="EMBL" id="JAGDQJ010000017">
    <property type="protein sequence ID" value="MBO1626437.1"/>
    <property type="molecule type" value="Genomic_DNA"/>
</dbReference>
<comment type="caution">
    <text evidence="3">The sequence shown here is derived from an EMBL/GenBank/DDBJ whole genome shotgun (WGS) entry which is preliminary data.</text>
</comment>
<organism evidence="3 4">
    <name type="scientific">Bacillus arachidis</name>
    <dbReference type="NCBI Taxonomy" id="2819290"/>
    <lineage>
        <taxon>Bacteria</taxon>
        <taxon>Bacillati</taxon>
        <taxon>Bacillota</taxon>
        <taxon>Bacilli</taxon>
        <taxon>Bacillales</taxon>
        <taxon>Bacillaceae</taxon>
        <taxon>Bacillus</taxon>
    </lineage>
</organism>
<dbReference type="Pfam" id="PF02517">
    <property type="entry name" value="Rce1-like"/>
    <property type="match status" value="1"/>
</dbReference>
<dbReference type="InterPro" id="IPR003675">
    <property type="entry name" value="Rce1/LyrA-like_dom"/>
</dbReference>
<keyword evidence="3" id="KW-0645">Protease</keyword>
<feature type="transmembrane region" description="Helical" evidence="1">
    <location>
        <begin position="12"/>
        <end position="32"/>
    </location>
</feature>
<name>A0ABS3NZS5_9BACI</name>
<dbReference type="GO" id="GO:0008237">
    <property type="term" value="F:metallopeptidase activity"/>
    <property type="evidence" value="ECO:0007669"/>
    <property type="project" value="UniProtKB-KW"/>
</dbReference>
<evidence type="ECO:0000313" key="3">
    <source>
        <dbReference type="EMBL" id="MBO1626437.1"/>
    </source>
</evidence>
<keyword evidence="1" id="KW-0812">Transmembrane</keyword>
<evidence type="ECO:0000313" key="4">
    <source>
        <dbReference type="Proteomes" id="UP000677611"/>
    </source>
</evidence>
<sequence length="62" mass="6834">MLTSIGFGLQHYSLGFSWSVSTAFILAGIFYGRIIVKSNSIIPAIIWHIVLNLLMVLNGLIL</sequence>
<feature type="domain" description="CAAX prenyl protease 2/Lysostaphin resistance protein A-like" evidence="2">
    <location>
        <begin position="2"/>
        <end position="54"/>
    </location>
</feature>
<dbReference type="RefSeq" id="WP_208018135.1">
    <property type="nucleotide sequence ID" value="NZ_JAGDQJ010000017.1"/>
</dbReference>
<keyword evidence="3" id="KW-0482">Metalloprotease</keyword>
<accession>A0ABS3NZS5</accession>
<keyword evidence="1" id="KW-1133">Transmembrane helix</keyword>
<dbReference type="Proteomes" id="UP000677611">
    <property type="component" value="Unassembled WGS sequence"/>
</dbReference>
<keyword evidence="4" id="KW-1185">Reference proteome</keyword>